<evidence type="ECO:0000313" key="3">
    <source>
        <dbReference type="Proteomes" id="UP000299102"/>
    </source>
</evidence>
<dbReference type="AlphaFoldDB" id="A0A4C1V6Z2"/>
<dbReference type="EMBL" id="BGZK01000288">
    <property type="protein sequence ID" value="GBP34419.1"/>
    <property type="molecule type" value="Genomic_DNA"/>
</dbReference>
<feature type="region of interest" description="Disordered" evidence="1">
    <location>
        <begin position="1"/>
        <end position="21"/>
    </location>
</feature>
<keyword evidence="3" id="KW-1185">Reference proteome</keyword>
<name>A0A4C1V6Z2_EUMVA</name>
<comment type="caution">
    <text evidence="2">The sequence shown here is derived from an EMBL/GenBank/DDBJ whole genome shotgun (WGS) entry which is preliminary data.</text>
</comment>
<accession>A0A4C1V6Z2</accession>
<protein>
    <submittedName>
        <fullName evidence="2">Uncharacterized protein</fullName>
    </submittedName>
</protein>
<reference evidence="2 3" key="1">
    <citation type="journal article" date="2019" name="Commun. Biol.">
        <title>The bagworm genome reveals a unique fibroin gene that provides high tensile strength.</title>
        <authorList>
            <person name="Kono N."/>
            <person name="Nakamura H."/>
            <person name="Ohtoshi R."/>
            <person name="Tomita M."/>
            <person name="Numata K."/>
            <person name="Arakawa K."/>
        </authorList>
    </citation>
    <scope>NUCLEOTIDE SEQUENCE [LARGE SCALE GENOMIC DNA]</scope>
</reference>
<organism evidence="2 3">
    <name type="scientific">Eumeta variegata</name>
    <name type="common">Bagworm moth</name>
    <name type="synonym">Eumeta japonica</name>
    <dbReference type="NCBI Taxonomy" id="151549"/>
    <lineage>
        <taxon>Eukaryota</taxon>
        <taxon>Metazoa</taxon>
        <taxon>Ecdysozoa</taxon>
        <taxon>Arthropoda</taxon>
        <taxon>Hexapoda</taxon>
        <taxon>Insecta</taxon>
        <taxon>Pterygota</taxon>
        <taxon>Neoptera</taxon>
        <taxon>Endopterygota</taxon>
        <taxon>Lepidoptera</taxon>
        <taxon>Glossata</taxon>
        <taxon>Ditrysia</taxon>
        <taxon>Tineoidea</taxon>
        <taxon>Psychidae</taxon>
        <taxon>Oiketicinae</taxon>
        <taxon>Eumeta</taxon>
    </lineage>
</organism>
<evidence type="ECO:0000313" key="2">
    <source>
        <dbReference type="EMBL" id="GBP34419.1"/>
    </source>
</evidence>
<dbReference type="Proteomes" id="UP000299102">
    <property type="component" value="Unassembled WGS sequence"/>
</dbReference>
<proteinExistence type="predicted"/>
<gene>
    <name evidence="2" type="ORF">EVAR_25021_1</name>
</gene>
<evidence type="ECO:0000256" key="1">
    <source>
        <dbReference type="SAM" id="MobiDB-lite"/>
    </source>
</evidence>
<sequence>MPHSPHVPQWNGLGGRRASSDADLACPVEKGSLATLLSHLPDNLYPPLMKKQLSSLISHTQLAQAPCAA</sequence>